<evidence type="ECO:0000256" key="7">
    <source>
        <dbReference type="ARBA" id="ARBA00022840"/>
    </source>
</evidence>
<dbReference type="PROSITE" id="PS50125">
    <property type="entry name" value="GUANYLATE_CYCLASE_2"/>
    <property type="match status" value="1"/>
</dbReference>
<dbReference type="FunFam" id="3.30.565.10:FF:000037">
    <property type="entry name" value="Hybrid sensor histidine kinase/response regulator"/>
    <property type="match status" value="1"/>
</dbReference>
<dbReference type="SUPFAM" id="SSF52172">
    <property type="entry name" value="CheY-like"/>
    <property type="match status" value="2"/>
</dbReference>
<evidence type="ECO:0000313" key="14">
    <source>
        <dbReference type="EMBL" id="PSB19313.1"/>
    </source>
</evidence>
<dbReference type="Pfam" id="PF00072">
    <property type="entry name" value="Response_reg"/>
    <property type="match status" value="2"/>
</dbReference>
<dbReference type="InterPro" id="IPR036097">
    <property type="entry name" value="HisK_dim/P_sf"/>
</dbReference>
<name>A0A2T1DFS4_9CYAN</name>
<dbReference type="SMART" id="SM00388">
    <property type="entry name" value="HisKA"/>
    <property type="match status" value="1"/>
</dbReference>
<dbReference type="PANTHER" id="PTHR43547">
    <property type="entry name" value="TWO-COMPONENT HISTIDINE KINASE"/>
    <property type="match status" value="1"/>
</dbReference>
<dbReference type="InterPro" id="IPR011006">
    <property type="entry name" value="CheY-like_superfamily"/>
</dbReference>
<dbReference type="GO" id="GO:0004016">
    <property type="term" value="F:adenylate cyclase activity"/>
    <property type="evidence" value="ECO:0007669"/>
    <property type="project" value="UniProtKB-ARBA"/>
</dbReference>
<dbReference type="GO" id="GO:0000155">
    <property type="term" value="F:phosphorelay sensor kinase activity"/>
    <property type="evidence" value="ECO:0007669"/>
    <property type="project" value="InterPro"/>
</dbReference>
<dbReference type="SUPFAM" id="SSF55874">
    <property type="entry name" value="ATPase domain of HSP90 chaperone/DNA topoisomerase II/histidine kinase"/>
    <property type="match status" value="1"/>
</dbReference>
<dbReference type="SUPFAM" id="SSF55781">
    <property type="entry name" value="GAF domain-like"/>
    <property type="match status" value="2"/>
</dbReference>
<dbReference type="Gene3D" id="3.40.50.2300">
    <property type="match status" value="2"/>
</dbReference>
<dbReference type="STRING" id="1920490.GCA_001895925_04534"/>
<feature type="coiled-coil region" evidence="10">
    <location>
        <begin position="1018"/>
        <end position="1045"/>
    </location>
</feature>
<dbReference type="Pfam" id="PF01590">
    <property type="entry name" value="GAF"/>
    <property type="match status" value="2"/>
</dbReference>
<dbReference type="SUPFAM" id="SSF47384">
    <property type="entry name" value="Homodimeric domain of signal transducing histidine kinase"/>
    <property type="match status" value="1"/>
</dbReference>
<dbReference type="SMART" id="SM00448">
    <property type="entry name" value="REC"/>
    <property type="match status" value="2"/>
</dbReference>
<keyword evidence="10" id="KW-0175">Coiled coil</keyword>
<dbReference type="EC" id="2.7.13.3" evidence="2"/>
<accession>A0A2T1DFS4</accession>
<dbReference type="Gene3D" id="3.30.70.1230">
    <property type="entry name" value="Nucleotide cyclase"/>
    <property type="match status" value="1"/>
</dbReference>
<reference evidence="14 15" key="2">
    <citation type="submission" date="2018-03" db="EMBL/GenBank/DDBJ databases">
        <title>The ancient ancestry and fast evolution of plastids.</title>
        <authorList>
            <person name="Moore K.R."/>
            <person name="Magnabosco C."/>
            <person name="Momper L."/>
            <person name="Gold D.A."/>
            <person name="Bosak T."/>
            <person name="Fournier G.P."/>
        </authorList>
    </citation>
    <scope>NUCLEOTIDE SEQUENCE [LARGE SCALE GENOMIC DNA]</scope>
    <source>
        <strain evidence="14 15">ULC007</strain>
    </source>
</reference>
<dbReference type="Gene3D" id="1.10.287.130">
    <property type="match status" value="1"/>
</dbReference>
<keyword evidence="15" id="KW-1185">Reference proteome</keyword>
<dbReference type="Pfam" id="PF00512">
    <property type="entry name" value="HisKA"/>
    <property type="match status" value="1"/>
</dbReference>
<dbReference type="SMART" id="SM00065">
    <property type="entry name" value="GAF"/>
    <property type="match status" value="2"/>
</dbReference>
<evidence type="ECO:0000256" key="9">
    <source>
        <dbReference type="PROSITE-ProRule" id="PRU00169"/>
    </source>
</evidence>
<dbReference type="InterPro" id="IPR001054">
    <property type="entry name" value="A/G_cyclase"/>
</dbReference>
<keyword evidence="4" id="KW-0808">Transferase</keyword>
<dbReference type="InterPro" id="IPR005467">
    <property type="entry name" value="His_kinase_dom"/>
</dbReference>
<evidence type="ECO:0000256" key="10">
    <source>
        <dbReference type="SAM" id="Coils"/>
    </source>
</evidence>
<evidence type="ECO:0000259" key="12">
    <source>
        <dbReference type="PROSITE" id="PS50110"/>
    </source>
</evidence>
<keyword evidence="7" id="KW-0067">ATP-binding</keyword>
<feature type="modified residue" description="4-aspartylphosphate" evidence="9">
    <location>
        <position position="837"/>
    </location>
</feature>
<keyword evidence="6" id="KW-0418">Kinase</keyword>
<dbReference type="CDD" id="cd16922">
    <property type="entry name" value="HATPase_EvgS-ArcB-TorS-like"/>
    <property type="match status" value="1"/>
</dbReference>
<evidence type="ECO:0000313" key="15">
    <source>
        <dbReference type="Proteomes" id="UP000238634"/>
    </source>
</evidence>
<dbReference type="SUPFAM" id="SSF55073">
    <property type="entry name" value="Nucleotide cyclase"/>
    <property type="match status" value="1"/>
</dbReference>
<dbReference type="InterPro" id="IPR003594">
    <property type="entry name" value="HATPase_dom"/>
</dbReference>
<dbReference type="PANTHER" id="PTHR43547:SF2">
    <property type="entry name" value="HYBRID SIGNAL TRANSDUCTION HISTIDINE KINASE C"/>
    <property type="match status" value="1"/>
</dbReference>
<sequence>MKSRDVNKQKLLVVDDEPDNLDLLYRTFHREFNVLRAENGPAALEILSKEGDVAVIISDQRMPMMSGTEFLSLTATQYPDIIRIILTGYTDVEDLVEAINAGKVFKYVTKPWDDEELKRVVRQAADTHNVLKARTQELRRTLRRELLLNAVTNTIRSALSYRQILQTIVETVGSMFEVSCAILRPFQEGQSDNEGFVYWQAPQTAEFNQDPLFQTIWKTHQVEVIQDATIDDLIQSQSSQRQQAYQAADIRSSLIVPLICQQELMAVLALHQCGEFRQWQQDEVELISMVADQAALALSQAYAYEQVRALAKREALINTITTAIRSSLDPQEIFAAITQQLGQALQVDGCALSLWTENDEFVQLVGLHDPNWQPGNAIAPEISKLSLERSLPRSETPIKGNPVLKQLLVSQQPVVLEDLSQHPEMHVGEMVHTPARALLVVPLISDGKIIGSISLRQNQHTRLWKTSEIQLAQSVAAQAAIAVQQSRLYQKTRQQAEQLLELDRQKTEFFQNISHEFRTPLTLMVGPLESATAQQEGLTYDEAAIALRNSRRLLRLVNQLLDLQRLDAGRMQPSFRPCDLEAVVSQVVDSFRPYCEKKGLTLLTQLSPCPSTYLDLEKFDKVLYNLLSNAMKFTPAGKQITIVARSEGEHCLLQVIDTGIGILPDQIPYLFERFRQAEGSANRSYEGTGLGLALVKELVELHKGQITVESVYGAGTTFSIWLQTGSAHLAPEHVTEDQAELQSSRAAVELADLEIELQNNSESSLLNSELEDSIQNSKFKIQASDASQILVVDDNPDLRSYVSGILRKQGYQVWTARNGAEGFQEAQTRRPHLIVTDLMMPIVSGLDLIRMIRQDDALKGTPIVLLTAKADEDTRIEGAELGADAYLSKPFNDRELLAEVRNLLALKANEQRVAQLNTYLTESVLKRFLPPALVQRAAKGELLLDLRPEPRMITVLFSDIVGFTQLSNTLRSRRVAELLNEYLASMTRAVFENGGTVDKFMGDAILAIFGAPEELTPNEQVRRAIAAARQMYRSLDELNDRWQAQGISRVQFRCGIHQGTAVVGMFGGEERADYTAIGPSVNIASRIQEAAEPNCILVSAAVADYLDESAITKVSPLELKGIDETVLTFSVNPYLDVPCRLP</sequence>
<evidence type="ECO:0000256" key="6">
    <source>
        <dbReference type="ARBA" id="ARBA00022777"/>
    </source>
</evidence>
<dbReference type="InterPro" id="IPR029016">
    <property type="entry name" value="GAF-like_dom_sf"/>
</dbReference>
<evidence type="ECO:0000259" key="11">
    <source>
        <dbReference type="PROSITE" id="PS50109"/>
    </source>
</evidence>
<reference evidence="14 15" key="1">
    <citation type="submission" date="2018-02" db="EMBL/GenBank/DDBJ databases">
        <authorList>
            <person name="Cohen D.B."/>
            <person name="Kent A.D."/>
        </authorList>
    </citation>
    <scope>NUCLEOTIDE SEQUENCE [LARGE SCALE GENOMIC DNA]</scope>
    <source>
        <strain evidence="14 15">ULC007</strain>
    </source>
</reference>
<evidence type="ECO:0000256" key="5">
    <source>
        <dbReference type="ARBA" id="ARBA00022741"/>
    </source>
</evidence>
<feature type="domain" description="Response regulatory" evidence="12">
    <location>
        <begin position="10"/>
        <end position="125"/>
    </location>
</feature>
<protein>
    <recommendedName>
        <fullName evidence="2">histidine kinase</fullName>
        <ecNumber evidence="2">2.7.13.3</ecNumber>
    </recommendedName>
</protein>
<comment type="catalytic activity">
    <reaction evidence="1">
        <text>ATP + protein L-histidine = ADP + protein N-phospho-L-histidine.</text>
        <dbReference type="EC" id="2.7.13.3"/>
    </reaction>
</comment>
<evidence type="ECO:0000259" key="13">
    <source>
        <dbReference type="PROSITE" id="PS50125"/>
    </source>
</evidence>
<dbReference type="Pfam" id="PF00211">
    <property type="entry name" value="Guanylate_cyc"/>
    <property type="match status" value="1"/>
</dbReference>
<evidence type="ECO:0000256" key="8">
    <source>
        <dbReference type="ARBA" id="ARBA00023012"/>
    </source>
</evidence>
<gene>
    <name evidence="14" type="ORF">C7B65_12155</name>
</gene>
<dbReference type="SMART" id="SM00387">
    <property type="entry name" value="HATPase_c"/>
    <property type="match status" value="1"/>
</dbReference>
<feature type="domain" description="Guanylate cyclase" evidence="13">
    <location>
        <begin position="954"/>
        <end position="1088"/>
    </location>
</feature>
<dbReference type="InterPro" id="IPR003018">
    <property type="entry name" value="GAF"/>
</dbReference>
<dbReference type="Gene3D" id="3.30.450.40">
    <property type="match status" value="2"/>
</dbReference>
<evidence type="ECO:0000256" key="2">
    <source>
        <dbReference type="ARBA" id="ARBA00012438"/>
    </source>
</evidence>
<evidence type="ECO:0000256" key="3">
    <source>
        <dbReference type="ARBA" id="ARBA00022553"/>
    </source>
</evidence>
<dbReference type="Proteomes" id="UP000238634">
    <property type="component" value="Unassembled WGS sequence"/>
</dbReference>
<keyword evidence="8" id="KW-0902">Two-component regulatory system</keyword>
<evidence type="ECO:0000256" key="1">
    <source>
        <dbReference type="ARBA" id="ARBA00000085"/>
    </source>
</evidence>
<organism evidence="14 15">
    <name type="scientific">Phormidesmis priestleyi ULC007</name>
    <dbReference type="NCBI Taxonomy" id="1920490"/>
    <lineage>
        <taxon>Bacteria</taxon>
        <taxon>Bacillati</taxon>
        <taxon>Cyanobacteriota</taxon>
        <taxon>Cyanophyceae</taxon>
        <taxon>Leptolyngbyales</taxon>
        <taxon>Leptolyngbyaceae</taxon>
        <taxon>Phormidesmis</taxon>
    </lineage>
</organism>
<dbReference type="Gene3D" id="3.30.565.10">
    <property type="entry name" value="Histidine kinase-like ATPase, C-terminal domain"/>
    <property type="match status" value="1"/>
</dbReference>
<feature type="domain" description="Response regulatory" evidence="12">
    <location>
        <begin position="788"/>
        <end position="904"/>
    </location>
</feature>
<dbReference type="RefSeq" id="WP_073071402.1">
    <property type="nucleotide sequence ID" value="NZ_MPPI01000011.1"/>
</dbReference>
<dbReference type="OrthoDB" id="414909at2"/>
<comment type="caution">
    <text evidence="14">The sequence shown here is derived from an EMBL/GenBank/DDBJ whole genome shotgun (WGS) entry which is preliminary data.</text>
</comment>
<dbReference type="PROSITE" id="PS50110">
    <property type="entry name" value="RESPONSE_REGULATORY"/>
    <property type="match status" value="2"/>
</dbReference>
<dbReference type="SMART" id="SM00044">
    <property type="entry name" value="CYCc"/>
    <property type="match status" value="1"/>
</dbReference>
<dbReference type="AlphaFoldDB" id="A0A2T1DFS4"/>
<dbReference type="PROSITE" id="PS50109">
    <property type="entry name" value="HIS_KIN"/>
    <property type="match status" value="1"/>
</dbReference>
<dbReference type="InterPro" id="IPR004358">
    <property type="entry name" value="Sig_transdc_His_kin-like_C"/>
</dbReference>
<dbReference type="PRINTS" id="PR00344">
    <property type="entry name" value="BCTRLSENSOR"/>
</dbReference>
<dbReference type="EMBL" id="PVWG01000011">
    <property type="protein sequence ID" value="PSB19313.1"/>
    <property type="molecule type" value="Genomic_DNA"/>
</dbReference>
<dbReference type="InterPro" id="IPR029787">
    <property type="entry name" value="Nucleotide_cyclase"/>
</dbReference>
<feature type="modified residue" description="4-aspartylphosphate" evidence="9">
    <location>
        <position position="59"/>
    </location>
</feature>
<keyword evidence="3 9" id="KW-0597">Phosphoprotein</keyword>
<dbReference type="Pfam" id="PF02518">
    <property type="entry name" value="HATPase_c"/>
    <property type="match status" value="1"/>
</dbReference>
<evidence type="ECO:0000256" key="4">
    <source>
        <dbReference type="ARBA" id="ARBA00022679"/>
    </source>
</evidence>
<dbReference type="GO" id="GO:0005524">
    <property type="term" value="F:ATP binding"/>
    <property type="evidence" value="ECO:0007669"/>
    <property type="project" value="UniProtKB-KW"/>
</dbReference>
<dbReference type="CDD" id="cd00082">
    <property type="entry name" value="HisKA"/>
    <property type="match status" value="1"/>
</dbReference>
<keyword evidence="5" id="KW-0547">Nucleotide-binding</keyword>
<dbReference type="InterPro" id="IPR001789">
    <property type="entry name" value="Sig_transdc_resp-reg_receiver"/>
</dbReference>
<dbReference type="CDD" id="cd07302">
    <property type="entry name" value="CHD"/>
    <property type="match status" value="1"/>
</dbReference>
<dbReference type="GO" id="GO:0009190">
    <property type="term" value="P:cyclic nucleotide biosynthetic process"/>
    <property type="evidence" value="ECO:0007669"/>
    <property type="project" value="InterPro"/>
</dbReference>
<proteinExistence type="predicted"/>
<dbReference type="CDD" id="cd17569">
    <property type="entry name" value="REC_HupR-like"/>
    <property type="match status" value="1"/>
</dbReference>
<dbReference type="InterPro" id="IPR003661">
    <property type="entry name" value="HisK_dim/P_dom"/>
</dbReference>
<dbReference type="InterPro" id="IPR036890">
    <property type="entry name" value="HATPase_C_sf"/>
</dbReference>
<feature type="domain" description="Histidine kinase" evidence="11">
    <location>
        <begin position="512"/>
        <end position="726"/>
    </location>
</feature>